<evidence type="ECO:0000256" key="1">
    <source>
        <dbReference type="SAM" id="MobiDB-lite"/>
    </source>
</evidence>
<gene>
    <name evidence="2" type="ORF">COCCADRAFT_96465</name>
</gene>
<reference evidence="2 3" key="1">
    <citation type="journal article" date="2013" name="PLoS Genet.">
        <title>Comparative genome structure, secondary metabolite, and effector coding capacity across Cochliobolus pathogens.</title>
        <authorList>
            <person name="Condon B.J."/>
            <person name="Leng Y."/>
            <person name="Wu D."/>
            <person name="Bushley K.E."/>
            <person name="Ohm R.A."/>
            <person name="Otillar R."/>
            <person name="Martin J."/>
            <person name="Schackwitz W."/>
            <person name="Grimwood J."/>
            <person name="MohdZainudin N."/>
            <person name="Xue C."/>
            <person name="Wang R."/>
            <person name="Manning V.A."/>
            <person name="Dhillon B."/>
            <person name="Tu Z.J."/>
            <person name="Steffenson B.J."/>
            <person name="Salamov A."/>
            <person name="Sun H."/>
            <person name="Lowry S."/>
            <person name="LaButti K."/>
            <person name="Han J."/>
            <person name="Copeland A."/>
            <person name="Lindquist E."/>
            <person name="Barry K."/>
            <person name="Schmutz J."/>
            <person name="Baker S.E."/>
            <person name="Ciuffetti L.M."/>
            <person name="Grigoriev I.V."/>
            <person name="Zhong S."/>
            <person name="Turgeon B.G."/>
        </authorList>
    </citation>
    <scope>NUCLEOTIDE SEQUENCE [LARGE SCALE GENOMIC DNA]</scope>
    <source>
        <strain evidence="2 3">26-R-13</strain>
    </source>
</reference>
<dbReference type="KEGG" id="bze:COCCADRAFT_96465"/>
<keyword evidence="3" id="KW-1185">Reference proteome</keyword>
<dbReference type="Proteomes" id="UP000053841">
    <property type="component" value="Unassembled WGS sequence"/>
</dbReference>
<evidence type="ECO:0000313" key="3">
    <source>
        <dbReference type="Proteomes" id="UP000053841"/>
    </source>
</evidence>
<dbReference type="EMBL" id="KI964613">
    <property type="protein sequence ID" value="EUC33298.1"/>
    <property type="molecule type" value="Genomic_DNA"/>
</dbReference>
<evidence type="ECO:0000313" key="2">
    <source>
        <dbReference type="EMBL" id="EUC33298.1"/>
    </source>
</evidence>
<name>W6Y648_COCC2</name>
<organism evidence="2 3">
    <name type="scientific">Cochliobolus carbonum (strain 26-R-13)</name>
    <name type="common">Maize leaf spot fungus</name>
    <name type="synonym">Bipolaris zeicola</name>
    <dbReference type="NCBI Taxonomy" id="930089"/>
    <lineage>
        <taxon>Eukaryota</taxon>
        <taxon>Fungi</taxon>
        <taxon>Dikarya</taxon>
        <taxon>Ascomycota</taxon>
        <taxon>Pezizomycotina</taxon>
        <taxon>Dothideomycetes</taxon>
        <taxon>Pleosporomycetidae</taxon>
        <taxon>Pleosporales</taxon>
        <taxon>Pleosporineae</taxon>
        <taxon>Pleosporaceae</taxon>
        <taxon>Bipolaris</taxon>
    </lineage>
</organism>
<feature type="region of interest" description="Disordered" evidence="1">
    <location>
        <begin position="1"/>
        <end position="23"/>
    </location>
</feature>
<dbReference type="AlphaFoldDB" id="W6Y648"/>
<sequence>MANGLQRPNRAVQRPSRRRIGHVGRGWQCNSVTCAKSHPTVHPPMPHSPGFTLR</sequence>
<dbReference type="HOGENOM" id="CLU_3049995_0_0_1"/>
<dbReference type="GeneID" id="19154163"/>
<protein>
    <submittedName>
        <fullName evidence="2">Uncharacterized protein</fullName>
    </submittedName>
</protein>
<proteinExistence type="predicted"/>
<dbReference type="RefSeq" id="XP_007712400.1">
    <property type="nucleotide sequence ID" value="XM_007714210.1"/>
</dbReference>
<accession>W6Y648</accession>